<protein>
    <recommendedName>
        <fullName evidence="1">F-box domain-containing protein</fullName>
    </recommendedName>
</protein>
<evidence type="ECO:0000313" key="3">
    <source>
        <dbReference type="Proteomes" id="UP000728032"/>
    </source>
</evidence>
<dbReference type="InterPro" id="IPR001810">
    <property type="entry name" value="F-box_dom"/>
</dbReference>
<gene>
    <name evidence="2" type="ORF">ONB1V03_LOCUS7456</name>
</gene>
<accession>A0A7R9LXI7</accession>
<evidence type="ECO:0000313" key="2">
    <source>
        <dbReference type="EMBL" id="CAD7649771.1"/>
    </source>
</evidence>
<name>A0A7R9LXI7_9ACAR</name>
<dbReference type="Proteomes" id="UP000728032">
    <property type="component" value="Unassembled WGS sequence"/>
</dbReference>
<dbReference type="AlphaFoldDB" id="A0A7R9LXI7"/>
<dbReference type="OrthoDB" id="6509385at2759"/>
<organism evidence="2">
    <name type="scientific">Oppiella nova</name>
    <dbReference type="NCBI Taxonomy" id="334625"/>
    <lineage>
        <taxon>Eukaryota</taxon>
        <taxon>Metazoa</taxon>
        <taxon>Ecdysozoa</taxon>
        <taxon>Arthropoda</taxon>
        <taxon>Chelicerata</taxon>
        <taxon>Arachnida</taxon>
        <taxon>Acari</taxon>
        <taxon>Acariformes</taxon>
        <taxon>Sarcoptiformes</taxon>
        <taxon>Oribatida</taxon>
        <taxon>Brachypylina</taxon>
        <taxon>Oppioidea</taxon>
        <taxon>Oppiidae</taxon>
        <taxon>Oppiella</taxon>
    </lineage>
</organism>
<reference evidence="2" key="1">
    <citation type="submission" date="2020-11" db="EMBL/GenBank/DDBJ databases">
        <authorList>
            <person name="Tran Van P."/>
        </authorList>
    </citation>
    <scope>NUCLEOTIDE SEQUENCE</scope>
</reference>
<sequence>MGNCQKSRALSNRHLLISRYHSFCELNMSRKNKLRINDFNDDTLIIIFSMLTLKEKLCVLRVCKRWQRLVKVVLQKCVSIKMGEHSVKCHCHCYNYVNWDFPPHKSFSRDDCGYVIYPNPLLNYLMKLCPNLKCINLSHCYLDNNALKSTF</sequence>
<evidence type="ECO:0000259" key="1">
    <source>
        <dbReference type="Pfam" id="PF00646"/>
    </source>
</evidence>
<dbReference type="InterPro" id="IPR036047">
    <property type="entry name" value="F-box-like_dom_sf"/>
</dbReference>
<dbReference type="EMBL" id="OC918631">
    <property type="protein sequence ID" value="CAD7649771.1"/>
    <property type="molecule type" value="Genomic_DNA"/>
</dbReference>
<dbReference type="Gene3D" id="3.80.10.10">
    <property type="entry name" value="Ribonuclease Inhibitor"/>
    <property type="match status" value="1"/>
</dbReference>
<dbReference type="InterPro" id="IPR032675">
    <property type="entry name" value="LRR_dom_sf"/>
</dbReference>
<dbReference type="SUPFAM" id="SSF81383">
    <property type="entry name" value="F-box domain"/>
    <property type="match status" value="1"/>
</dbReference>
<feature type="domain" description="F-box" evidence="1">
    <location>
        <begin position="37"/>
        <end position="71"/>
    </location>
</feature>
<keyword evidence="3" id="KW-1185">Reference proteome</keyword>
<dbReference type="Pfam" id="PF00646">
    <property type="entry name" value="F-box"/>
    <property type="match status" value="1"/>
</dbReference>
<dbReference type="EMBL" id="CAJPVJ010003806">
    <property type="protein sequence ID" value="CAG2167962.1"/>
    <property type="molecule type" value="Genomic_DNA"/>
</dbReference>
<proteinExistence type="predicted"/>